<feature type="binding site" evidence="8">
    <location>
        <position position="11"/>
    </location>
    <ligand>
        <name>Zn(2+)</name>
        <dbReference type="ChEBI" id="CHEBI:29105"/>
    </ligand>
</feature>
<dbReference type="SMART" id="SM00355">
    <property type="entry name" value="ZnF_C2H2"/>
    <property type="match status" value="13"/>
</dbReference>
<reference evidence="12" key="1">
    <citation type="submission" date="2022-02" db="EMBL/GenBank/DDBJ databases">
        <authorList>
            <person name="King R."/>
        </authorList>
    </citation>
    <scope>NUCLEOTIDE SEQUENCE</scope>
</reference>
<dbReference type="FunFam" id="3.30.160.60:FF:000100">
    <property type="entry name" value="Zinc finger 45-like"/>
    <property type="match status" value="1"/>
</dbReference>
<dbReference type="SUPFAM" id="SSF57667">
    <property type="entry name" value="beta-beta-alpha zinc fingers"/>
    <property type="match status" value="7"/>
</dbReference>
<dbReference type="Pfam" id="PF07776">
    <property type="entry name" value="zf-AD"/>
    <property type="match status" value="1"/>
</dbReference>
<dbReference type="Gene3D" id="3.40.1800.20">
    <property type="match status" value="1"/>
</dbReference>
<dbReference type="Pfam" id="PF00096">
    <property type="entry name" value="zf-C2H2"/>
    <property type="match status" value="6"/>
</dbReference>
<dbReference type="FunFam" id="3.30.160.60:FF:000110">
    <property type="entry name" value="Zinc finger protein-like"/>
    <property type="match status" value="1"/>
</dbReference>
<dbReference type="EMBL" id="LR824536">
    <property type="protein sequence ID" value="CAH1644666.1"/>
    <property type="molecule type" value="Genomic_DNA"/>
</dbReference>
<feature type="domain" description="C2H2-type" evidence="10">
    <location>
        <begin position="560"/>
        <end position="587"/>
    </location>
</feature>
<gene>
    <name evidence="12" type="ORF">SPLIT_LOCUS10019</name>
</gene>
<evidence type="ECO:0000256" key="8">
    <source>
        <dbReference type="PROSITE-ProRule" id="PRU01263"/>
    </source>
</evidence>
<evidence type="ECO:0008006" key="14">
    <source>
        <dbReference type="Google" id="ProtNLM"/>
    </source>
</evidence>
<keyword evidence="6" id="KW-0539">Nucleus</keyword>
<keyword evidence="13" id="KW-1185">Reference proteome</keyword>
<feature type="domain" description="C2H2-type" evidence="10">
    <location>
        <begin position="442"/>
        <end position="470"/>
    </location>
</feature>
<evidence type="ECO:0000256" key="3">
    <source>
        <dbReference type="ARBA" id="ARBA00022737"/>
    </source>
</evidence>
<feature type="binding site" evidence="8">
    <location>
        <position position="14"/>
    </location>
    <ligand>
        <name>Zn(2+)</name>
        <dbReference type="ChEBI" id="CHEBI:29105"/>
    </ligand>
</feature>
<feature type="domain" description="C2H2-type" evidence="10">
    <location>
        <begin position="504"/>
        <end position="532"/>
    </location>
</feature>
<dbReference type="GO" id="GO:0048598">
    <property type="term" value="P:embryonic morphogenesis"/>
    <property type="evidence" value="ECO:0007669"/>
    <property type="project" value="UniProtKB-ARBA"/>
</dbReference>
<proteinExistence type="predicted"/>
<evidence type="ECO:0000256" key="4">
    <source>
        <dbReference type="ARBA" id="ARBA00022771"/>
    </source>
</evidence>
<feature type="domain" description="C2H2-type" evidence="10">
    <location>
        <begin position="588"/>
        <end position="615"/>
    </location>
</feature>
<evidence type="ECO:0000256" key="2">
    <source>
        <dbReference type="ARBA" id="ARBA00022723"/>
    </source>
</evidence>
<comment type="subcellular location">
    <subcellularLocation>
        <location evidence="1">Nucleus</location>
    </subcellularLocation>
</comment>
<feature type="domain" description="C2H2-type" evidence="10">
    <location>
        <begin position="292"/>
        <end position="321"/>
    </location>
</feature>
<sequence length="991" mass="111312">MEVFLYNSNVCRLCGEENDNGTLLYSNEENNQNLFKVINTYLPIKVSDDGQLPRTICPGCTIQLEATVEFLNLIINGQKVIRELHNREKEYKRSLLLPPSEQDIITDKIIYEVNTSDGVYHVEHPIALQVAGLDKPKRKRGRPPKRPKTAEELAREAAAKEHEAKNAKRNEKEDEPFGKRRRKTPTRFKEAVQGKELERIFKEEGVTDGEESEMENLKGQLIDKKPPGPRESEVIGHLEESGELVVVVKGKGRGRPKGPMIPTRKECAICGMEFTCTGRYMSHIAQHGPVLYQCEQCSETFTTRLHFNIHQNEVGHTGHNIIPCKKNPERSRNKKAKAQLETVSIEVDPLSNPNTTPVQTIDNMILPVANSLPDLNPQLVVADNEVSASDSQRTESPNIEIVSSPIANSDVKVVDSGTDVTVTEKSDEVDQVVTTPSGKPRLKCPHCDKTFSSKQSKSLHIKATHKGERPYVCGECGARFAYPRSLALHAVSHRRHRSTPAKGYACDLCGKVLNHPSSVVYHKEAQHAGQRYVCNKCGKCFKHRQLLQRHQLVHSQDRPYHCKLCNSTFKTKANLLNHSLLHSGVKKFSCEICKHKFAHKASLTLHMRWHTDSHIAGQKPYACNICGKSFSQKGNLSEHERIHTGEKPFQCTQCPRKFTTSSQYRLHVRRHNSEKPFVCTHCGKRFVSRGSWAAHVRREAGGAGAGARPHRCGECGRSFSERWALHKHARHHTGERPHRCPHCPRAFADCSNLNKHKKQVHKQISLLATANQHQLPSPVTLKVELPDSPPMQLKTEHTVPLPGAPPVKMLDETAEDELEERVIYVTYDVDGSNSPAFHILDPEQAASLEDSKVLTTCELYPGPSLLVPQPEYEELELEHEQLELEPEQGELEQLPEELVMDGHEHNIPVTDEQGNPLHFTMQDGTRLAITSADGKSLQVITQDGQTIPVEINGFADEEEVDNPDTIVHQLNLQKSIDSNVSSPVTHYFTIV</sequence>
<feature type="compositionally biased region" description="Basic residues" evidence="9">
    <location>
        <begin position="136"/>
        <end position="147"/>
    </location>
</feature>
<evidence type="ECO:0000256" key="1">
    <source>
        <dbReference type="ARBA" id="ARBA00004123"/>
    </source>
</evidence>
<dbReference type="SUPFAM" id="SSF57716">
    <property type="entry name" value="Glucocorticoid receptor-like (DNA-binding domain)"/>
    <property type="match status" value="1"/>
</dbReference>
<feature type="domain" description="ZAD" evidence="11">
    <location>
        <begin position="9"/>
        <end position="84"/>
    </location>
</feature>
<dbReference type="InterPro" id="IPR013087">
    <property type="entry name" value="Znf_C2H2_type"/>
</dbReference>
<keyword evidence="5 8" id="KW-0862">Zinc</keyword>
<dbReference type="PANTHER" id="PTHR24394:SF29">
    <property type="entry name" value="MYONEURIN"/>
    <property type="match status" value="1"/>
</dbReference>
<keyword evidence="4 7" id="KW-0863">Zinc-finger</keyword>
<dbReference type="Proteomes" id="UP001153321">
    <property type="component" value="Chromosome 5"/>
</dbReference>
<evidence type="ECO:0000259" key="11">
    <source>
        <dbReference type="PROSITE" id="PS51915"/>
    </source>
</evidence>
<dbReference type="FunFam" id="3.30.160.60:FF:000624">
    <property type="entry name" value="zinc finger protein 697"/>
    <property type="match status" value="1"/>
</dbReference>
<feature type="domain" description="C2H2-type" evidence="10">
    <location>
        <begin position="649"/>
        <end position="676"/>
    </location>
</feature>
<feature type="region of interest" description="Disordered" evidence="9">
    <location>
        <begin position="205"/>
        <end position="233"/>
    </location>
</feature>
<dbReference type="GO" id="GO:0003677">
    <property type="term" value="F:DNA binding"/>
    <property type="evidence" value="ECO:0007669"/>
    <property type="project" value="UniProtKB-KW"/>
</dbReference>
<evidence type="ECO:0000256" key="6">
    <source>
        <dbReference type="ARBA" id="ARBA00023242"/>
    </source>
</evidence>
<accession>A0A9P0IF07</accession>
<feature type="binding site" evidence="8">
    <location>
        <position position="57"/>
    </location>
    <ligand>
        <name>Zn(2+)</name>
        <dbReference type="ChEBI" id="CHEBI:29105"/>
    </ligand>
</feature>
<protein>
    <recommendedName>
        <fullName evidence="14">Zinc finger protein</fullName>
    </recommendedName>
</protein>
<name>A0A9P0IF07_SPOLI</name>
<dbReference type="PROSITE" id="PS00028">
    <property type="entry name" value="ZINC_FINGER_C2H2_1"/>
    <property type="match status" value="11"/>
</dbReference>
<feature type="domain" description="C2H2-type" evidence="10">
    <location>
        <begin position="738"/>
        <end position="761"/>
    </location>
</feature>
<feature type="domain" description="C2H2-type" evidence="10">
    <location>
        <begin position="471"/>
        <end position="498"/>
    </location>
</feature>
<dbReference type="PROSITE" id="PS50157">
    <property type="entry name" value="ZINC_FINGER_C2H2_2"/>
    <property type="match status" value="12"/>
</dbReference>
<organism evidence="12 13">
    <name type="scientific">Spodoptera littoralis</name>
    <name type="common">Egyptian cotton leafworm</name>
    <dbReference type="NCBI Taxonomy" id="7109"/>
    <lineage>
        <taxon>Eukaryota</taxon>
        <taxon>Metazoa</taxon>
        <taxon>Ecdysozoa</taxon>
        <taxon>Arthropoda</taxon>
        <taxon>Hexapoda</taxon>
        <taxon>Insecta</taxon>
        <taxon>Pterygota</taxon>
        <taxon>Neoptera</taxon>
        <taxon>Endopterygota</taxon>
        <taxon>Lepidoptera</taxon>
        <taxon>Glossata</taxon>
        <taxon>Ditrysia</taxon>
        <taxon>Noctuoidea</taxon>
        <taxon>Noctuidae</taxon>
        <taxon>Amphipyrinae</taxon>
        <taxon>Spodoptera</taxon>
    </lineage>
</organism>
<dbReference type="SMART" id="SM00868">
    <property type="entry name" value="zf-AD"/>
    <property type="match status" value="1"/>
</dbReference>
<dbReference type="PANTHER" id="PTHR24394">
    <property type="entry name" value="ZINC FINGER PROTEIN"/>
    <property type="match status" value="1"/>
</dbReference>
<feature type="region of interest" description="Disordered" evidence="9">
    <location>
        <begin position="131"/>
        <end position="191"/>
    </location>
</feature>
<feature type="compositionally biased region" description="Basic and acidic residues" evidence="9">
    <location>
        <begin position="148"/>
        <end position="178"/>
    </location>
</feature>
<evidence type="ECO:0000259" key="10">
    <source>
        <dbReference type="PROSITE" id="PS50157"/>
    </source>
</evidence>
<dbReference type="InterPro" id="IPR036236">
    <property type="entry name" value="Znf_C2H2_sf"/>
</dbReference>
<dbReference type="FunFam" id="3.30.160.60:FF:000446">
    <property type="entry name" value="Zinc finger protein"/>
    <property type="match status" value="1"/>
</dbReference>
<feature type="domain" description="C2H2-type" evidence="10">
    <location>
        <begin position="710"/>
        <end position="737"/>
    </location>
</feature>
<dbReference type="GO" id="GO:0000981">
    <property type="term" value="F:DNA-binding transcription factor activity, RNA polymerase II-specific"/>
    <property type="evidence" value="ECO:0007669"/>
    <property type="project" value="TreeGrafter"/>
</dbReference>
<feature type="compositionally biased region" description="Basic and acidic residues" evidence="9">
    <location>
        <begin position="221"/>
        <end position="233"/>
    </location>
</feature>
<dbReference type="FunFam" id="3.30.160.60:FF:000065">
    <property type="entry name" value="B-cell CLL/lymphoma 6, member B"/>
    <property type="match status" value="1"/>
</dbReference>
<evidence type="ECO:0000313" key="13">
    <source>
        <dbReference type="Proteomes" id="UP001153321"/>
    </source>
</evidence>
<evidence type="ECO:0000256" key="7">
    <source>
        <dbReference type="PROSITE-ProRule" id="PRU00042"/>
    </source>
</evidence>
<dbReference type="FunFam" id="3.30.160.60:FF:001498">
    <property type="entry name" value="Zinc finger protein 404"/>
    <property type="match status" value="1"/>
</dbReference>
<dbReference type="GO" id="GO:0005634">
    <property type="term" value="C:nucleus"/>
    <property type="evidence" value="ECO:0007669"/>
    <property type="project" value="UniProtKB-SubCell"/>
</dbReference>
<feature type="domain" description="C2H2-type" evidence="10">
    <location>
        <begin position="621"/>
        <end position="648"/>
    </location>
</feature>
<dbReference type="GO" id="GO:0008270">
    <property type="term" value="F:zinc ion binding"/>
    <property type="evidence" value="ECO:0007669"/>
    <property type="project" value="UniProtKB-UniRule"/>
</dbReference>
<keyword evidence="2 8" id="KW-0479">Metal-binding</keyword>
<keyword evidence="3" id="KW-0677">Repeat</keyword>
<feature type="binding site" evidence="8">
    <location>
        <position position="60"/>
    </location>
    <ligand>
        <name>Zn(2+)</name>
        <dbReference type="ChEBI" id="CHEBI:29105"/>
    </ligand>
</feature>
<evidence type="ECO:0000256" key="5">
    <source>
        <dbReference type="ARBA" id="ARBA00022833"/>
    </source>
</evidence>
<feature type="domain" description="C2H2-type" evidence="10">
    <location>
        <begin position="532"/>
        <end position="559"/>
    </location>
</feature>
<dbReference type="PROSITE" id="PS51915">
    <property type="entry name" value="ZAD"/>
    <property type="match status" value="1"/>
</dbReference>
<dbReference type="InterPro" id="IPR012934">
    <property type="entry name" value="Znf_AD"/>
</dbReference>
<evidence type="ECO:0000256" key="9">
    <source>
        <dbReference type="SAM" id="MobiDB-lite"/>
    </source>
</evidence>
<dbReference type="Gene3D" id="3.30.160.60">
    <property type="entry name" value="Classic Zinc Finger"/>
    <property type="match status" value="11"/>
</dbReference>
<dbReference type="AlphaFoldDB" id="A0A9P0IF07"/>
<feature type="domain" description="C2H2-type" evidence="10">
    <location>
        <begin position="677"/>
        <end position="709"/>
    </location>
</feature>
<evidence type="ECO:0000313" key="12">
    <source>
        <dbReference type="EMBL" id="CAH1644666.1"/>
    </source>
</evidence>